<feature type="domain" description="Farnesoic acid O-methyl transferase" evidence="1">
    <location>
        <begin position="1"/>
        <end position="93"/>
    </location>
</feature>
<organism evidence="2">
    <name type="scientific">Belgica antarctica</name>
    <dbReference type="NCBI Taxonomy" id="315563"/>
    <lineage>
        <taxon>Eukaryota</taxon>
        <taxon>Metazoa</taxon>
        <taxon>Ecdysozoa</taxon>
        <taxon>Arthropoda</taxon>
        <taxon>Hexapoda</taxon>
        <taxon>Insecta</taxon>
        <taxon>Pterygota</taxon>
        <taxon>Neoptera</taxon>
        <taxon>Endopterygota</taxon>
        <taxon>Diptera</taxon>
        <taxon>Nematocera</taxon>
        <taxon>Chironomoidea</taxon>
        <taxon>Chironomidae</taxon>
        <taxon>Belgica</taxon>
    </lineage>
</organism>
<protein>
    <submittedName>
        <fullName evidence="2">Farnesoic acid O-methyltransferase-like protein-like</fullName>
    </submittedName>
</protein>
<sequence length="177" mass="18716">MLEIFIGGWGNKKSVIRRNRSKPDVVEVETPNILSAGEFKGFWVRWDNGNITVGHEGEAASFLSYQNPNPFPINFIGLCTGWGASGSWVLDTPQGSASRWLPQGAQGGASRWLPQGAQGGNAVWVGASGSNIPSGAFVGGHDNGEGLVVGRAHHEGALIPGKVVPSHGVCYVAWGRR</sequence>
<dbReference type="EMBL" id="DQ507340">
    <property type="protein sequence ID" value="ABF72903.1"/>
    <property type="molecule type" value="mRNA"/>
</dbReference>
<dbReference type="PANTHER" id="PTHR36695">
    <property type="entry name" value="AGAP008648-PA"/>
    <property type="match status" value="1"/>
</dbReference>
<dbReference type="InterPro" id="IPR022041">
    <property type="entry name" value="Methyltransf_FA"/>
</dbReference>
<name>Q19Q09_9DIPT</name>
<dbReference type="GO" id="GO:0032259">
    <property type="term" value="P:methylation"/>
    <property type="evidence" value="ECO:0007669"/>
    <property type="project" value="UniProtKB-KW"/>
</dbReference>
<evidence type="ECO:0000259" key="1">
    <source>
        <dbReference type="Pfam" id="PF12248"/>
    </source>
</evidence>
<dbReference type="Pfam" id="PF11901">
    <property type="entry name" value="DM9"/>
    <property type="match status" value="1"/>
</dbReference>
<evidence type="ECO:0000313" key="2">
    <source>
        <dbReference type="EMBL" id="ABF72903.1"/>
    </source>
</evidence>
<accession>Q19Q09</accession>
<dbReference type="PANTHER" id="PTHR36695:SF12">
    <property type="entry name" value="AGAP008648-PA"/>
    <property type="match status" value="1"/>
</dbReference>
<reference evidence="2" key="1">
    <citation type="journal article" date="2009" name="J. Comp. Physiol. B">
        <title>Dehydration, rehydration, and overhydration alter patterns of gene expression in the Antarctic midge, Belgica antarctica.</title>
        <authorList>
            <person name="Lopez-Martinez G."/>
            <person name="Benoit J.B."/>
            <person name="Rinehart J.P."/>
            <person name="Elnitsky M.A."/>
            <person name="Lee R.E.Jr."/>
            <person name="Denlinger D.L."/>
        </authorList>
    </citation>
    <scope>NUCLEOTIDE SEQUENCE</scope>
</reference>
<keyword evidence="2" id="KW-0489">Methyltransferase</keyword>
<dbReference type="Pfam" id="PF12248">
    <property type="entry name" value="Methyltransf_FA"/>
    <property type="match status" value="1"/>
</dbReference>
<dbReference type="AlphaFoldDB" id="Q19Q09"/>
<dbReference type="SMART" id="SM00696">
    <property type="entry name" value="DM9"/>
    <property type="match status" value="1"/>
</dbReference>
<dbReference type="InterPro" id="IPR006616">
    <property type="entry name" value="DM9_repeat"/>
</dbReference>
<dbReference type="GO" id="GO:0008168">
    <property type="term" value="F:methyltransferase activity"/>
    <property type="evidence" value="ECO:0007669"/>
    <property type="project" value="UniProtKB-KW"/>
</dbReference>
<keyword evidence="2" id="KW-0808">Transferase</keyword>
<proteinExistence type="evidence at transcript level"/>